<dbReference type="InterPro" id="IPR020843">
    <property type="entry name" value="ER"/>
</dbReference>
<dbReference type="SUPFAM" id="SSF50129">
    <property type="entry name" value="GroES-like"/>
    <property type="match status" value="1"/>
</dbReference>
<organism evidence="2 3">
    <name type="scientific">Cristinia sonorae</name>
    <dbReference type="NCBI Taxonomy" id="1940300"/>
    <lineage>
        <taxon>Eukaryota</taxon>
        <taxon>Fungi</taxon>
        <taxon>Dikarya</taxon>
        <taxon>Basidiomycota</taxon>
        <taxon>Agaricomycotina</taxon>
        <taxon>Agaricomycetes</taxon>
        <taxon>Agaricomycetidae</taxon>
        <taxon>Agaricales</taxon>
        <taxon>Pleurotineae</taxon>
        <taxon>Stephanosporaceae</taxon>
        <taxon>Cristinia</taxon>
    </lineage>
</organism>
<dbReference type="Pfam" id="PF08240">
    <property type="entry name" value="ADH_N"/>
    <property type="match status" value="1"/>
</dbReference>
<dbReference type="Gene3D" id="3.90.180.10">
    <property type="entry name" value="Medium-chain alcohol dehydrogenases, catalytic domain"/>
    <property type="match status" value="1"/>
</dbReference>
<dbReference type="InterPro" id="IPR047122">
    <property type="entry name" value="Trans-enoyl_RdTase-like"/>
</dbReference>
<proteinExistence type="predicted"/>
<dbReference type="CDD" id="cd08249">
    <property type="entry name" value="enoyl_reductase_like"/>
    <property type="match status" value="1"/>
</dbReference>
<evidence type="ECO:0000259" key="1">
    <source>
        <dbReference type="SMART" id="SM00829"/>
    </source>
</evidence>
<dbReference type="SUPFAM" id="SSF51735">
    <property type="entry name" value="NAD(P)-binding Rossmann-fold domains"/>
    <property type="match status" value="1"/>
</dbReference>
<dbReference type="InterPro" id="IPR013154">
    <property type="entry name" value="ADH-like_N"/>
</dbReference>
<dbReference type="EMBL" id="JAEVFJ010000014">
    <property type="protein sequence ID" value="KAH8101000.1"/>
    <property type="molecule type" value="Genomic_DNA"/>
</dbReference>
<keyword evidence="3" id="KW-1185">Reference proteome</keyword>
<dbReference type="InterPro" id="IPR036291">
    <property type="entry name" value="NAD(P)-bd_dom_sf"/>
</dbReference>
<dbReference type="Proteomes" id="UP000813824">
    <property type="component" value="Unassembled WGS sequence"/>
</dbReference>
<dbReference type="AlphaFoldDB" id="A0A8K0URG9"/>
<dbReference type="Gene3D" id="3.40.50.720">
    <property type="entry name" value="NAD(P)-binding Rossmann-like Domain"/>
    <property type="match status" value="1"/>
</dbReference>
<dbReference type="Pfam" id="PF00107">
    <property type="entry name" value="ADH_zinc_N"/>
    <property type="match status" value="1"/>
</dbReference>
<dbReference type="PANTHER" id="PTHR45348:SF2">
    <property type="entry name" value="ZINC-TYPE ALCOHOL DEHYDROGENASE-LIKE PROTEIN C2E1P3.01"/>
    <property type="match status" value="1"/>
</dbReference>
<evidence type="ECO:0000313" key="3">
    <source>
        <dbReference type="Proteomes" id="UP000813824"/>
    </source>
</evidence>
<name>A0A8K0URG9_9AGAR</name>
<dbReference type="GO" id="GO:0016651">
    <property type="term" value="F:oxidoreductase activity, acting on NAD(P)H"/>
    <property type="evidence" value="ECO:0007669"/>
    <property type="project" value="InterPro"/>
</dbReference>
<comment type="caution">
    <text evidence="2">The sequence shown here is derived from an EMBL/GenBank/DDBJ whole genome shotgun (WGS) entry which is preliminary data.</text>
</comment>
<dbReference type="SMART" id="SM00829">
    <property type="entry name" value="PKS_ER"/>
    <property type="match status" value="1"/>
</dbReference>
<feature type="domain" description="Enoyl reductase (ER)" evidence="1">
    <location>
        <begin position="17"/>
        <end position="346"/>
    </location>
</feature>
<gene>
    <name evidence="2" type="ORF">BXZ70DRAFT_1022074</name>
</gene>
<reference evidence="2" key="1">
    <citation type="journal article" date="2021" name="New Phytol.">
        <title>Evolutionary innovations through gain and loss of genes in the ectomycorrhizal Boletales.</title>
        <authorList>
            <person name="Wu G."/>
            <person name="Miyauchi S."/>
            <person name="Morin E."/>
            <person name="Kuo A."/>
            <person name="Drula E."/>
            <person name="Varga T."/>
            <person name="Kohler A."/>
            <person name="Feng B."/>
            <person name="Cao Y."/>
            <person name="Lipzen A."/>
            <person name="Daum C."/>
            <person name="Hundley H."/>
            <person name="Pangilinan J."/>
            <person name="Johnson J."/>
            <person name="Barry K."/>
            <person name="LaButti K."/>
            <person name="Ng V."/>
            <person name="Ahrendt S."/>
            <person name="Min B."/>
            <person name="Choi I.G."/>
            <person name="Park H."/>
            <person name="Plett J.M."/>
            <person name="Magnuson J."/>
            <person name="Spatafora J.W."/>
            <person name="Nagy L.G."/>
            <person name="Henrissat B."/>
            <person name="Grigoriev I.V."/>
            <person name="Yang Z.L."/>
            <person name="Xu J."/>
            <person name="Martin F.M."/>
        </authorList>
    </citation>
    <scope>NUCLEOTIDE SEQUENCE</scope>
    <source>
        <strain evidence="2">KKN 215</strain>
    </source>
</reference>
<accession>A0A8K0URG9</accession>
<evidence type="ECO:0000313" key="2">
    <source>
        <dbReference type="EMBL" id="KAH8101000.1"/>
    </source>
</evidence>
<dbReference type="InterPro" id="IPR011032">
    <property type="entry name" value="GroES-like_sf"/>
</dbReference>
<dbReference type="OrthoDB" id="3233595at2759"/>
<dbReference type="PANTHER" id="PTHR45348">
    <property type="entry name" value="HYPOTHETICAL OXIDOREDUCTASE (EUROFUNG)"/>
    <property type="match status" value="1"/>
</dbReference>
<protein>
    <submittedName>
        <fullName evidence="2">GroES-like protein</fullName>
    </submittedName>
</protein>
<dbReference type="InterPro" id="IPR013149">
    <property type="entry name" value="ADH-like_C"/>
</dbReference>
<sequence length="356" mass="38058">MSIPSQQHALAILTKKGAWGLIPAGVEQPGPGEILVRVESTALNPIDWKVQATEYSNYMQEYPAILGSDSAGVVVAVGEGVDNLAVGDRVFHQGFFTNRLATFKQYAVIGADIAAKIPDNLTFDEAATIPLGLATAAIGLYNETWERGGANLVAPWSEGGRGKYARQPIVVFGGSSSVGQFVLQSAKLSGFSPIITTVSPRNNDFVKSLGATHTIDRSLSAEEIQSTIKKITSDPVKIVYDAISIESTQTVAYDVLSPGGILIIVLNPLIPKEKLTSDKKVINTYGTVHAELNRKFGQGLYSNLTNLFKSGDYKPNPVEALPGGLTGIIEGLERLQNDKVSGRKLVAHPQETVTLK</sequence>